<organism evidence="7 8">
    <name type="scientific">Saguinus oedipus</name>
    <name type="common">Cotton-top tamarin</name>
    <name type="synonym">Oedipomidas oedipus</name>
    <dbReference type="NCBI Taxonomy" id="9490"/>
    <lineage>
        <taxon>Eukaryota</taxon>
        <taxon>Metazoa</taxon>
        <taxon>Chordata</taxon>
        <taxon>Craniata</taxon>
        <taxon>Vertebrata</taxon>
        <taxon>Euteleostomi</taxon>
        <taxon>Mammalia</taxon>
        <taxon>Eutheria</taxon>
        <taxon>Euarchontoglires</taxon>
        <taxon>Primates</taxon>
        <taxon>Haplorrhini</taxon>
        <taxon>Platyrrhini</taxon>
        <taxon>Cebidae</taxon>
        <taxon>Callitrichinae</taxon>
        <taxon>Saguinus</taxon>
    </lineage>
</organism>
<evidence type="ECO:0000256" key="2">
    <source>
        <dbReference type="ARBA" id="ARBA00022690"/>
    </source>
</evidence>
<dbReference type="SUPFAM" id="SSF54403">
    <property type="entry name" value="Cystatin/monellin"/>
    <property type="match status" value="1"/>
</dbReference>
<feature type="domain" description="Cystatin LXN-type" evidence="6">
    <location>
        <begin position="28"/>
        <end position="114"/>
    </location>
</feature>
<evidence type="ECO:0000256" key="4">
    <source>
        <dbReference type="PROSITE-ProRule" id="PRU01377"/>
    </source>
</evidence>
<dbReference type="InterPro" id="IPR049897">
    <property type="entry name" value="CYSTATIN_LXN"/>
</dbReference>
<keyword evidence="8" id="KW-1185">Reference proteome</keyword>
<accession>A0ABQ9U0I7</accession>
<dbReference type="PROSITE" id="PS52033">
    <property type="entry name" value="CYSTATIN_LXN"/>
    <property type="match status" value="1"/>
</dbReference>
<dbReference type="PANTHER" id="PTHR28591">
    <property type="entry name" value="LATEXIN"/>
    <property type="match status" value="1"/>
</dbReference>
<sequence>MNFLVLGEAERRQSEHGQSGDRPKCSLSCAEKQPRAGSIQDQSVPGWQSLESEGITPSTPCSWKNAHQYSETSSNMTAEGEGHLGKCSARVFFKNQKPRPAVNVTCTRFIEKKKRQQEDYLLYKQMKQLQNPLEIVSIPAKVKLSSFVLGTHQNVWAAVETQHIYWQTQFSKPRKSYLDLLLGIKLYRPPRSSRTPTRSYFLAFLIYLDRDAANTLISFKANDQRSTKIFWQTGKQRPPITLTVDLNQKCEAVDDRILNKRLLLYLKS</sequence>
<reference evidence="7 8" key="1">
    <citation type="submission" date="2023-05" db="EMBL/GenBank/DDBJ databases">
        <title>B98-5 Cell Line De Novo Hybrid Assembly: An Optical Mapping Approach.</title>
        <authorList>
            <person name="Kananen K."/>
            <person name="Auerbach J.A."/>
            <person name="Kautto E."/>
            <person name="Blachly J.S."/>
        </authorList>
    </citation>
    <scope>NUCLEOTIDE SEQUENCE [LARGE SCALE GENOMIC DNA]</scope>
    <source>
        <strain evidence="7">B95-8</strain>
        <tissue evidence="7">Cell line</tissue>
    </source>
</reference>
<feature type="region of interest" description="Disordered" evidence="5">
    <location>
        <begin position="1"/>
        <end position="67"/>
    </location>
</feature>
<gene>
    <name evidence="7" type="ORF">P7K49_031830</name>
</gene>
<dbReference type="Proteomes" id="UP001266305">
    <property type="component" value="Unassembled WGS sequence"/>
</dbReference>
<feature type="compositionally biased region" description="Polar residues" evidence="5">
    <location>
        <begin position="39"/>
        <end position="67"/>
    </location>
</feature>
<evidence type="ECO:0000256" key="1">
    <source>
        <dbReference type="ARBA" id="ARBA00010083"/>
    </source>
</evidence>
<feature type="compositionally biased region" description="Basic and acidic residues" evidence="5">
    <location>
        <begin position="8"/>
        <end position="24"/>
    </location>
</feature>
<evidence type="ECO:0000313" key="8">
    <source>
        <dbReference type="Proteomes" id="UP001266305"/>
    </source>
</evidence>
<evidence type="ECO:0000256" key="3">
    <source>
        <dbReference type="ARBA" id="ARBA00022737"/>
    </source>
</evidence>
<evidence type="ECO:0000256" key="5">
    <source>
        <dbReference type="SAM" id="MobiDB-lite"/>
    </source>
</evidence>
<dbReference type="InterPro" id="IPR046350">
    <property type="entry name" value="Cystatin_sf"/>
</dbReference>
<proteinExistence type="inferred from homology"/>
<dbReference type="Pfam" id="PF06907">
    <property type="entry name" value="LXN"/>
    <property type="match status" value="1"/>
</dbReference>
<keyword evidence="2 4" id="KW-0646">Protease inhibitor</keyword>
<name>A0ABQ9U0I7_SAGOE</name>
<evidence type="ECO:0000259" key="6">
    <source>
        <dbReference type="PROSITE" id="PS52033"/>
    </source>
</evidence>
<dbReference type="EMBL" id="JASSZA010000017">
    <property type="protein sequence ID" value="KAK2090573.1"/>
    <property type="molecule type" value="Genomic_DNA"/>
</dbReference>
<keyword evidence="3" id="KW-0677">Repeat</keyword>
<comment type="similarity">
    <text evidence="1 4">Belongs to the protease inhibitor I47 (latexin) family.</text>
</comment>
<evidence type="ECO:0000313" key="7">
    <source>
        <dbReference type="EMBL" id="KAK2090573.1"/>
    </source>
</evidence>
<dbReference type="PANTHER" id="PTHR28591:SF2">
    <property type="entry name" value="RETINOIC ACID RECEPTOR RESPONDER PROTEIN 1"/>
    <property type="match status" value="1"/>
</dbReference>
<comment type="caution">
    <text evidence="7">The sequence shown here is derived from an EMBL/GenBank/DDBJ whole genome shotgun (WGS) entry which is preliminary data.</text>
</comment>
<protein>
    <recommendedName>
        <fullName evidence="6">Cystatin LXN-type domain-containing protein</fullName>
    </recommendedName>
</protein>
<dbReference type="InterPro" id="IPR009684">
    <property type="entry name" value="Latexin"/>
</dbReference>